<dbReference type="AlphaFoldDB" id="A0A835QLI5"/>
<gene>
    <name evidence="6" type="ORF">HPP92_015089</name>
    <name evidence="5" type="ORF">HPP92_015600</name>
</gene>
<dbReference type="SUPFAM" id="SSF56112">
    <property type="entry name" value="Protein kinase-like (PK-like)"/>
    <property type="match status" value="1"/>
</dbReference>
<dbReference type="Proteomes" id="UP000636800">
    <property type="component" value="Chromosome 7"/>
</dbReference>
<evidence type="ECO:0000259" key="4">
    <source>
        <dbReference type="PROSITE" id="PS50011"/>
    </source>
</evidence>
<evidence type="ECO:0000313" key="6">
    <source>
        <dbReference type="EMBL" id="KAG0475403.1"/>
    </source>
</evidence>
<dbReference type="OrthoDB" id="676979at2759"/>
<dbReference type="InterPro" id="IPR011009">
    <property type="entry name" value="Kinase-like_dom_sf"/>
</dbReference>
<dbReference type="GO" id="GO:0004672">
    <property type="term" value="F:protein kinase activity"/>
    <property type="evidence" value="ECO:0007669"/>
    <property type="project" value="InterPro"/>
</dbReference>
<dbReference type="Gene3D" id="3.30.200.20">
    <property type="entry name" value="Phosphorylase Kinase, domain 1"/>
    <property type="match status" value="1"/>
</dbReference>
<feature type="region of interest" description="Disordered" evidence="3">
    <location>
        <begin position="1"/>
        <end position="39"/>
    </location>
</feature>
<organism evidence="5 7">
    <name type="scientific">Vanilla planifolia</name>
    <name type="common">Vanilla</name>
    <dbReference type="NCBI Taxonomy" id="51239"/>
    <lineage>
        <taxon>Eukaryota</taxon>
        <taxon>Viridiplantae</taxon>
        <taxon>Streptophyta</taxon>
        <taxon>Embryophyta</taxon>
        <taxon>Tracheophyta</taxon>
        <taxon>Spermatophyta</taxon>
        <taxon>Magnoliopsida</taxon>
        <taxon>Liliopsida</taxon>
        <taxon>Asparagales</taxon>
        <taxon>Orchidaceae</taxon>
        <taxon>Vanilloideae</taxon>
        <taxon>Vanilleae</taxon>
        <taxon>Vanilla</taxon>
    </lineage>
</organism>
<dbReference type="Gene3D" id="1.10.510.10">
    <property type="entry name" value="Transferase(Phosphotransferase) domain 1"/>
    <property type="match status" value="1"/>
</dbReference>
<evidence type="ECO:0000313" key="7">
    <source>
        <dbReference type="Proteomes" id="UP000636800"/>
    </source>
</evidence>
<dbReference type="EMBL" id="JADCNM010000007">
    <property type="protein sequence ID" value="KAG0475403.1"/>
    <property type="molecule type" value="Genomic_DNA"/>
</dbReference>
<evidence type="ECO:0000256" key="3">
    <source>
        <dbReference type="SAM" id="MobiDB-lite"/>
    </source>
</evidence>
<dbReference type="PANTHER" id="PTHR48010">
    <property type="entry name" value="OS05G0588300 PROTEIN"/>
    <property type="match status" value="1"/>
</dbReference>
<name>A0A835QLI5_VANPL</name>
<dbReference type="EMBL" id="JADCNL010000007">
    <property type="protein sequence ID" value="KAG0473743.1"/>
    <property type="molecule type" value="Genomic_DNA"/>
</dbReference>
<keyword evidence="1" id="KW-0547">Nucleotide-binding</keyword>
<feature type="compositionally biased region" description="Basic and acidic residues" evidence="3">
    <location>
        <begin position="26"/>
        <end position="35"/>
    </location>
</feature>
<dbReference type="Proteomes" id="UP000639772">
    <property type="component" value="Chromosome 7"/>
</dbReference>
<evidence type="ECO:0000313" key="8">
    <source>
        <dbReference type="Proteomes" id="UP000639772"/>
    </source>
</evidence>
<evidence type="ECO:0000256" key="1">
    <source>
        <dbReference type="ARBA" id="ARBA00022741"/>
    </source>
</evidence>
<dbReference type="InterPro" id="IPR050994">
    <property type="entry name" value="At_inactive_RLKs"/>
</dbReference>
<sequence>MTSFGKSLRTKGRKANRTEVNSFEIARNENPKDDYSSGTQASTHKKLVFLEGCSYKFGLEDLLSASAEALGMGPSGATFKVALEDGTTVVVKRLKPVGIGKKEFKQKMEIIGKLGKHPNIAPLLAYYYSEDEKLMVYDYVSTGILSNILHGDEATERARLDWTSRLRIALAVAHGLAHIHRGKGGKLVHGNIKSSNILLSREHDACITDVGLAAIMRAPASPCVAEGHRAPETIQSRKFTQKSDIYSFGVLLLEMLTGIAPRQSPAYGGVVDLPRWVQSVLREEWTAEVFDVELIRYRNVEELIRMLQIAMDCVAGVPDQRPNIEQVIQMIQEVRPSGSDYWPSSEDTSKG</sequence>
<evidence type="ECO:0000256" key="2">
    <source>
        <dbReference type="ARBA" id="ARBA00022840"/>
    </source>
</evidence>
<keyword evidence="2" id="KW-0067">ATP-binding</keyword>
<reference evidence="7 8" key="1">
    <citation type="journal article" date="2020" name="Nat. Food">
        <title>A phased Vanilla planifolia genome enables genetic improvement of flavour and production.</title>
        <authorList>
            <person name="Hasing T."/>
            <person name="Tang H."/>
            <person name="Brym M."/>
            <person name="Khazi F."/>
            <person name="Huang T."/>
            <person name="Chambers A.H."/>
        </authorList>
    </citation>
    <scope>NUCLEOTIDE SEQUENCE [LARGE SCALE GENOMIC DNA]</scope>
    <source>
        <tissue evidence="5">Leaf</tissue>
    </source>
</reference>
<dbReference type="PANTHER" id="PTHR48010:SF59">
    <property type="entry name" value="PROTEIN KINASE DOMAIN-CONTAINING PROTEIN"/>
    <property type="match status" value="1"/>
</dbReference>
<dbReference type="Pfam" id="PF07714">
    <property type="entry name" value="PK_Tyr_Ser-Thr"/>
    <property type="match status" value="1"/>
</dbReference>
<dbReference type="PROSITE" id="PS50011">
    <property type="entry name" value="PROTEIN_KINASE_DOM"/>
    <property type="match status" value="1"/>
</dbReference>
<evidence type="ECO:0000313" key="5">
    <source>
        <dbReference type="EMBL" id="KAG0473743.1"/>
    </source>
</evidence>
<accession>A0A835QLI5</accession>
<dbReference type="InterPro" id="IPR000719">
    <property type="entry name" value="Prot_kinase_dom"/>
</dbReference>
<comment type="caution">
    <text evidence="5">The sequence shown here is derived from an EMBL/GenBank/DDBJ whole genome shotgun (WGS) entry which is preliminary data.</text>
</comment>
<keyword evidence="7" id="KW-1185">Reference proteome</keyword>
<dbReference type="InterPro" id="IPR001245">
    <property type="entry name" value="Ser-Thr/Tyr_kinase_cat_dom"/>
</dbReference>
<feature type="domain" description="Protein kinase" evidence="4">
    <location>
        <begin position="64"/>
        <end position="335"/>
    </location>
</feature>
<dbReference type="FunFam" id="3.30.200.20:FF:000307">
    <property type="entry name" value="pollen receptor-like kinase 1"/>
    <property type="match status" value="1"/>
</dbReference>
<dbReference type="GO" id="GO:0005524">
    <property type="term" value="F:ATP binding"/>
    <property type="evidence" value="ECO:0007669"/>
    <property type="project" value="UniProtKB-KW"/>
</dbReference>
<protein>
    <recommendedName>
        <fullName evidence="4">Protein kinase domain-containing protein</fullName>
    </recommendedName>
</protein>
<proteinExistence type="predicted"/>
<dbReference type="FunFam" id="1.10.510.10:FF:000095">
    <property type="entry name" value="protein STRUBBELIG-RECEPTOR FAMILY 8"/>
    <property type="match status" value="1"/>
</dbReference>